<protein>
    <submittedName>
        <fullName evidence="1">Uncharacterized protein</fullName>
    </submittedName>
</protein>
<comment type="caution">
    <text evidence="1">The sequence shown here is derived from an EMBL/GenBank/DDBJ whole genome shotgun (WGS) entry which is preliminary data.</text>
</comment>
<keyword evidence="2" id="KW-1185">Reference proteome</keyword>
<evidence type="ECO:0000313" key="1">
    <source>
        <dbReference type="EMBL" id="KGM54900.1"/>
    </source>
</evidence>
<dbReference type="AlphaFoldDB" id="A0A0A0EXD3"/>
<reference evidence="1 2" key="1">
    <citation type="submission" date="2013-08" db="EMBL/GenBank/DDBJ databases">
        <title>Genome sequencing of Lysobacter.</title>
        <authorList>
            <person name="Zhang S."/>
            <person name="Wang G."/>
        </authorList>
    </citation>
    <scope>NUCLEOTIDE SEQUENCE [LARGE SCALE GENOMIC DNA]</scope>
    <source>
        <strain evidence="1 2">GH1-9</strain>
    </source>
</reference>
<proteinExistence type="predicted"/>
<dbReference type="STRING" id="1385517.N800_02240"/>
<gene>
    <name evidence="1" type="ORF">N800_02240</name>
</gene>
<name>A0A0A0EXD3_9GAMM</name>
<dbReference type="Proteomes" id="UP000029998">
    <property type="component" value="Unassembled WGS sequence"/>
</dbReference>
<organism evidence="1 2">
    <name type="scientific">Lysobacter daejeonensis GH1-9</name>
    <dbReference type="NCBI Taxonomy" id="1385517"/>
    <lineage>
        <taxon>Bacteria</taxon>
        <taxon>Pseudomonadati</taxon>
        <taxon>Pseudomonadota</taxon>
        <taxon>Gammaproteobacteria</taxon>
        <taxon>Lysobacterales</taxon>
        <taxon>Lysobacteraceae</taxon>
        <taxon>Aerolutibacter</taxon>
    </lineage>
</organism>
<evidence type="ECO:0000313" key="2">
    <source>
        <dbReference type="Proteomes" id="UP000029998"/>
    </source>
</evidence>
<sequence>MLEMELGTALLALDALETNSFLAPNADTYQRLRVEIDGLTLGKALRRMGKKLNMAEDLEAAFGEALKARNFVAHHLFKRNSLAMLDEGTRMELLEEALEAFEVIHPAYSLAQDVAVHLTHQVLQVANQART</sequence>
<accession>A0A0A0EXD3</accession>
<dbReference type="EMBL" id="AVPU01000009">
    <property type="protein sequence ID" value="KGM54900.1"/>
    <property type="molecule type" value="Genomic_DNA"/>
</dbReference>